<keyword evidence="1" id="KW-0732">Signal</keyword>
<organism evidence="2 3">
    <name type="scientific">Sphingomonas cavernae</name>
    <dbReference type="NCBI Taxonomy" id="2320861"/>
    <lineage>
        <taxon>Bacteria</taxon>
        <taxon>Pseudomonadati</taxon>
        <taxon>Pseudomonadota</taxon>
        <taxon>Alphaproteobacteria</taxon>
        <taxon>Sphingomonadales</taxon>
        <taxon>Sphingomonadaceae</taxon>
        <taxon>Sphingomonas</taxon>
    </lineage>
</organism>
<protein>
    <submittedName>
        <fullName evidence="2">Transporter</fullName>
    </submittedName>
</protein>
<feature type="chain" id="PRO_5019462162" evidence="1">
    <location>
        <begin position="30"/>
        <end position="332"/>
    </location>
</feature>
<comment type="caution">
    <text evidence="2">The sequence shown here is derived from an EMBL/GenBank/DDBJ whole genome shotgun (WGS) entry which is preliminary data.</text>
</comment>
<evidence type="ECO:0000256" key="1">
    <source>
        <dbReference type="SAM" id="SignalP"/>
    </source>
</evidence>
<proteinExistence type="predicted"/>
<accession>A0A418WM78</accession>
<sequence>MGRRVRGLSTLIFSAIGAVSALGVAPAHASEGGASLYLLGSGGPGAAVMPPLEGVYLDNTIYIYDGSAGGGKQFVIGGNVVAGLDATIVADFATALWVPTTDLAGGTLALGVALPLGAPIVDVNAVITGPRGGQIAVSRHDSTLTLGDPIATAMLGWKTGNVHIQASTMVNIPVGHYREDQLANIAFHRWAGDASLAVSWHDPKAGWDVSGKLGVTFNGKNDYTDYNTGNEFHLEAAAEKTFSPTFSAGIQGYYFKQISGDSGAGARLGAFKGEVIGLGVTAATNVVLGKAPATFRIRVLKEFEATNRLEGASVFASLTLPLSMKMPAGAPP</sequence>
<reference evidence="2 3" key="1">
    <citation type="submission" date="2018-09" db="EMBL/GenBank/DDBJ databases">
        <authorList>
            <person name="Zhu H."/>
        </authorList>
    </citation>
    <scope>NUCLEOTIDE SEQUENCE [LARGE SCALE GENOMIC DNA]</scope>
    <source>
        <strain evidence="2 3">K2R01-6</strain>
    </source>
</reference>
<dbReference type="EMBL" id="QYUM01000003">
    <property type="protein sequence ID" value="RJF91109.1"/>
    <property type="molecule type" value="Genomic_DNA"/>
</dbReference>
<evidence type="ECO:0000313" key="3">
    <source>
        <dbReference type="Proteomes" id="UP000286100"/>
    </source>
</evidence>
<dbReference type="RefSeq" id="WP_119762896.1">
    <property type="nucleotide sequence ID" value="NZ_QYUM01000003.1"/>
</dbReference>
<dbReference type="Pfam" id="PF13557">
    <property type="entry name" value="Phenol_MetA_deg"/>
    <property type="match status" value="1"/>
</dbReference>
<dbReference type="AlphaFoldDB" id="A0A418WM78"/>
<keyword evidence="3" id="KW-1185">Reference proteome</keyword>
<name>A0A418WM78_9SPHN</name>
<dbReference type="OrthoDB" id="7372889at2"/>
<dbReference type="InterPro" id="IPR025737">
    <property type="entry name" value="FApF"/>
</dbReference>
<dbReference type="Proteomes" id="UP000286100">
    <property type="component" value="Unassembled WGS sequence"/>
</dbReference>
<evidence type="ECO:0000313" key="2">
    <source>
        <dbReference type="EMBL" id="RJF91109.1"/>
    </source>
</evidence>
<feature type="signal peptide" evidence="1">
    <location>
        <begin position="1"/>
        <end position="29"/>
    </location>
</feature>
<gene>
    <name evidence="2" type="ORF">D3876_13300</name>
</gene>